<dbReference type="SUPFAM" id="SSF53098">
    <property type="entry name" value="Ribonuclease H-like"/>
    <property type="match status" value="1"/>
</dbReference>
<dbReference type="InterPro" id="IPR001584">
    <property type="entry name" value="Integrase_cat-core"/>
</dbReference>
<feature type="non-terminal residue" evidence="2">
    <location>
        <position position="1"/>
    </location>
</feature>
<dbReference type="InterPro" id="IPR041588">
    <property type="entry name" value="Integrase_H2C2"/>
</dbReference>
<name>A0A9N7R893_STRHE</name>
<protein>
    <recommendedName>
        <fullName evidence="1">Integrase catalytic domain-containing protein</fullName>
    </recommendedName>
</protein>
<dbReference type="OrthoDB" id="1738613at2759"/>
<dbReference type="Proteomes" id="UP001153555">
    <property type="component" value="Unassembled WGS sequence"/>
</dbReference>
<organism evidence="2 3">
    <name type="scientific">Striga hermonthica</name>
    <name type="common">Purple witchweed</name>
    <name type="synonym">Buchnera hermonthica</name>
    <dbReference type="NCBI Taxonomy" id="68872"/>
    <lineage>
        <taxon>Eukaryota</taxon>
        <taxon>Viridiplantae</taxon>
        <taxon>Streptophyta</taxon>
        <taxon>Embryophyta</taxon>
        <taxon>Tracheophyta</taxon>
        <taxon>Spermatophyta</taxon>
        <taxon>Magnoliopsida</taxon>
        <taxon>eudicotyledons</taxon>
        <taxon>Gunneridae</taxon>
        <taxon>Pentapetalae</taxon>
        <taxon>asterids</taxon>
        <taxon>lamiids</taxon>
        <taxon>Lamiales</taxon>
        <taxon>Orobanchaceae</taxon>
        <taxon>Buchnereae</taxon>
        <taxon>Striga</taxon>
    </lineage>
</organism>
<dbReference type="GO" id="GO:0015074">
    <property type="term" value="P:DNA integration"/>
    <property type="evidence" value="ECO:0007669"/>
    <property type="project" value="InterPro"/>
</dbReference>
<dbReference type="Pfam" id="PF17921">
    <property type="entry name" value="Integrase_H2C2"/>
    <property type="match status" value="1"/>
</dbReference>
<dbReference type="AlphaFoldDB" id="A0A9N7R893"/>
<sequence>TDGALEFRGRIVVPKVEALRKEILTEAHTAPYLAHTGSTKMYHDLKRSFWWKGLKKDVADFVRRCLTCQQVKAEHKSPIGLLRPLPILKWKWEEVAIDFVTGLPRSSEHHDAIWVVVDRLTKDAHFLLVSMSMSLDRLAEIYVRGIVRLHGVPVTIISDRDARFTSRFWQSLHEAMGTKLAFSSTYHPETDGQTERTIQTLEDMLRALVVDRGAKWESLLPYVEFAYNNSYHSSIQMAPYEALYGRKCRSPLYWDDVGERRVLGLKLIEETAEQFELIRQRLRTAQSRMKSTADHHRRDIQFEVGEHASLRVSPFRGVVRFGKRGKLHPRFIGPFEVLERVGDVAYRLALLP</sequence>
<gene>
    <name evidence="2" type="ORF">SHERM_17516</name>
</gene>
<comment type="caution">
    <text evidence="2">The sequence shown here is derived from an EMBL/GenBank/DDBJ whole genome shotgun (WGS) entry which is preliminary data.</text>
</comment>
<dbReference type="InterPro" id="IPR012337">
    <property type="entry name" value="RNaseH-like_sf"/>
</dbReference>
<evidence type="ECO:0000259" key="1">
    <source>
        <dbReference type="PROSITE" id="PS50994"/>
    </source>
</evidence>
<dbReference type="GO" id="GO:0003676">
    <property type="term" value="F:nucleic acid binding"/>
    <property type="evidence" value="ECO:0007669"/>
    <property type="project" value="InterPro"/>
</dbReference>
<keyword evidence="3" id="KW-1185">Reference proteome</keyword>
<dbReference type="Pfam" id="PF24626">
    <property type="entry name" value="SH3_Tf2-1"/>
    <property type="match status" value="1"/>
</dbReference>
<dbReference type="EMBL" id="CACSLK010016912">
    <property type="protein sequence ID" value="CAA0818213.1"/>
    <property type="molecule type" value="Genomic_DNA"/>
</dbReference>
<dbReference type="Gene3D" id="3.30.420.10">
    <property type="entry name" value="Ribonuclease H-like superfamily/Ribonuclease H"/>
    <property type="match status" value="1"/>
</dbReference>
<dbReference type="InterPro" id="IPR036397">
    <property type="entry name" value="RNaseH_sf"/>
</dbReference>
<feature type="domain" description="Integrase catalytic" evidence="1">
    <location>
        <begin position="82"/>
        <end position="247"/>
    </location>
</feature>
<evidence type="ECO:0000313" key="2">
    <source>
        <dbReference type="EMBL" id="CAA0818213.1"/>
    </source>
</evidence>
<reference evidence="2" key="1">
    <citation type="submission" date="2019-12" db="EMBL/GenBank/DDBJ databases">
        <authorList>
            <person name="Scholes J."/>
        </authorList>
    </citation>
    <scope>NUCLEOTIDE SEQUENCE</scope>
</reference>
<dbReference type="PROSITE" id="PS50994">
    <property type="entry name" value="INTEGRASE"/>
    <property type="match status" value="1"/>
</dbReference>
<feature type="non-terminal residue" evidence="2">
    <location>
        <position position="352"/>
    </location>
</feature>
<dbReference type="InterPro" id="IPR056924">
    <property type="entry name" value="SH3_Tf2-1"/>
</dbReference>
<accession>A0A9N7R893</accession>
<dbReference type="Gene3D" id="1.10.340.70">
    <property type="match status" value="1"/>
</dbReference>
<evidence type="ECO:0000313" key="3">
    <source>
        <dbReference type="Proteomes" id="UP001153555"/>
    </source>
</evidence>
<dbReference type="PANTHER" id="PTHR45835:SF99">
    <property type="entry name" value="CHROMO DOMAIN-CONTAINING PROTEIN-RELATED"/>
    <property type="match status" value="1"/>
</dbReference>
<dbReference type="PANTHER" id="PTHR45835">
    <property type="entry name" value="YALI0A06105P"/>
    <property type="match status" value="1"/>
</dbReference>
<dbReference type="FunFam" id="1.10.340.70:FF:000001">
    <property type="entry name" value="Retrovirus-related Pol polyprotein from transposon gypsy-like Protein"/>
    <property type="match status" value="1"/>
</dbReference>
<proteinExistence type="predicted"/>